<comment type="catalytic activity">
    <reaction evidence="14">
        <text>a 1,2-diacyl-sn-glycero-3-phospho-(1D-myo-inositol)(in) = a 1,2-diacyl-sn-glycero-3-phospho-(1D-myo-inositol)(out)</text>
        <dbReference type="Rhea" id="RHEA:38691"/>
        <dbReference type="ChEBI" id="CHEBI:57880"/>
    </reaction>
    <physiologicalReaction direction="left-to-right" evidence="14">
        <dbReference type="Rhea" id="RHEA:38692"/>
    </physiologicalReaction>
</comment>
<dbReference type="PROSITE" id="PS50191">
    <property type="entry name" value="CRAL_TRIO"/>
    <property type="match status" value="1"/>
</dbReference>
<dbReference type="Gene3D" id="3.40.525.10">
    <property type="entry name" value="CRAL-TRIO lipid binding domain"/>
    <property type="match status" value="1"/>
</dbReference>
<dbReference type="GO" id="GO:0046872">
    <property type="term" value="F:metal ion binding"/>
    <property type="evidence" value="ECO:0007669"/>
    <property type="project" value="UniProtKB-KW"/>
</dbReference>
<dbReference type="SUPFAM" id="SSF46938">
    <property type="entry name" value="CRAL/TRIO N-terminal domain"/>
    <property type="match status" value="1"/>
</dbReference>
<keyword evidence="6 16" id="KW-0963">Cytoplasm</keyword>
<evidence type="ECO:0000256" key="6">
    <source>
        <dbReference type="ARBA" id="ARBA00022490"/>
    </source>
</evidence>
<sequence length="355" mass="40051">MSKNEVEKQLALEKLQGQVDSLVKEADHGELFGEDLKNAEKDVQETLLTKFLQANNHDVAAAKDQLLKTLKWRKKFSPLSAAFKEKHKEVYDELGLVTKHESTVMTWNLYGAVEDKESVFGDLDSFLRWRVGLMELGISKLDFSDASKSKMSQVHDYKGVNFFAMDAKTKTATKNTIQIFQDYYPEMLDKKYFVNVPKIMGWVFTLVKPLVSKETLEKFNVLSDGSKLASNVGDWAPKSYGGKAESLSALRLTEFTPINAQLVEEDADRRTKDGAEKKLDGSSSDENKKEESTFEDKKVEESSTNKKEEKPSSEKPNINEDNEKQPEKEPEAGEAKEEAKPSTPTEESKDTPQGK</sequence>
<keyword evidence="5 16" id="KW-0813">Transport</keyword>
<keyword evidence="13 16" id="KW-0472">Membrane</keyword>
<comment type="caution">
    <text evidence="19">The sequence shown here is derived from an EMBL/GenBank/DDBJ whole genome shotgun (WGS) entry which is preliminary data.</text>
</comment>
<dbReference type="GO" id="GO:0032541">
    <property type="term" value="C:cortical endoplasmic reticulum"/>
    <property type="evidence" value="ECO:0007669"/>
    <property type="project" value="TreeGrafter"/>
</dbReference>
<dbReference type="PANTHER" id="PTHR47669:SF1">
    <property type="entry name" value="PHOSPHATIDYLINOSITOL TRANSFER PROTEIN SFH5"/>
    <property type="match status" value="1"/>
</dbReference>
<evidence type="ECO:0000256" key="14">
    <source>
        <dbReference type="ARBA" id="ARBA00024146"/>
    </source>
</evidence>
<dbReference type="Proteomes" id="UP000761534">
    <property type="component" value="Unassembled WGS sequence"/>
</dbReference>
<protein>
    <recommendedName>
        <fullName evidence="4 16">Phosphatidylinositol transfer protein SFH5</fullName>
        <shortName evidence="16">PITP SFH5</shortName>
    </recommendedName>
</protein>
<dbReference type="GO" id="GO:0043001">
    <property type="term" value="P:Golgi to plasma membrane protein transport"/>
    <property type="evidence" value="ECO:0007669"/>
    <property type="project" value="TreeGrafter"/>
</dbReference>
<dbReference type="GO" id="GO:0005789">
    <property type="term" value="C:endoplasmic reticulum membrane"/>
    <property type="evidence" value="ECO:0007669"/>
    <property type="project" value="UniProtKB-SubCell"/>
</dbReference>
<evidence type="ECO:0000256" key="2">
    <source>
        <dbReference type="ARBA" id="ARBA00004406"/>
    </source>
</evidence>
<keyword evidence="11" id="KW-0408">Iron</keyword>
<proteinExistence type="inferred from homology"/>
<evidence type="ECO:0000256" key="15">
    <source>
        <dbReference type="ARBA" id="ARBA00024180"/>
    </source>
</evidence>
<evidence type="ECO:0000256" key="4">
    <source>
        <dbReference type="ARBA" id="ARBA00018320"/>
    </source>
</evidence>
<feature type="domain" description="CRAL-TRIO" evidence="18">
    <location>
        <begin position="124"/>
        <end position="248"/>
    </location>
</feature>
<evidence type="ECO:0000256" key="5">
    <source>
        <dbReference type="ARBA" id="ARBA00022448"/>
    </source>
</evidence>
<keyword evidence="10 16" id="KW-0492">Microsome</keyword>
<evidence type="ECO:0000256" key="8">
    <source>
        <dbReference type="ARBA" id="ARBA00022723"/>
    </source>
</evidence>
<evidence type="ECO:0000256" key="13">
    <source>
        <dbReference type="ARBA" id="ARBA00023136"/>
    </source>
</evidence>
<dbReference type="OrthoDB" id="75724at2759"/>
<dbReference type="Pfam" id="PF00650">
    <property type="entry name" value="CRAL_TRIO"/>
    <property type="match status" value="1"/>
</dbReference>
<keyword evidence="12 16" id="KW-0445">Lipid transport</keyword>
<comment type="cofactor">
    <cofactor evidence="1">
        <name>heme b</name>
        <dbReference type="ChEBI" id="CHEBI:60344"/>
    </cofactor>
</comment>
<evidence type="ECO:0000256" key="3">
    <source>
        <dbReference type="ARBA" id="ARBA00006667"/>
    </source>
</evidence>
<keyword evidence="9 16" id="KW-0256">Endoplasmic reticulum</keyword>
<dbReference type="VEuPathDB" id="FungiDB:TRICI_006530"/>
<organism evidence="19 20">
    <name type="scientific">Trichomonascus ciferrii</name>
    <dbReference type="NCBI Taxonomy" id="44093"/>
    <lineage>
        <taxon>Eukaryota</taxon>
        <taxon>Fungi</taxon>
        <taxon>Dikarya</taxon>
        <taxon>Ascomycota</taxon>
        <taxon>Saccharomycotina</taxon>
        <taxon>Dipodascomycetes</taxon>
        <taxon>Dipodascales</taxon>
        <taxon>Trichomonascaceae</taxon>
        <taxon>Trichomonascus</taxon>
        <taxon>Trichomonascus ciferrii complex</taxon>
    </lineage>
</organism>
<dbReference type="SMART" id="SM00516">
    <property type="entry name" value="SEC14"/>
    <property type="match status" value="1"/>
</dbReference>
<dbReference type="GO" id="GO:0005886">
    <property type="term" value="C:plasma membrane"/>
    <property type="evidence" value="ECO:0007669"/>
    <property type="project" value="TreeGrafter"/>
</dbReference>
<evidence type="ECO:0000256" key="7">
    <source>
        <dbReference type="ARBA" id="ARBA00022617"/>
    </source>
</evidence>
<evidence type="ECO:0000313" key="20">
    <source>
        <dbReference type="Proteomes" id="UP000761534"/>
    </source>
</evidence>
<reference evidence="19" key="1">
    <citation type="journal article" date="2019" name="G3 (Bethesda)">
        <title>Genome Assemblies of Two Rare Opportunistic Yeast Pathogens: Diutina rugosa (syn. Candida rugosa) and Trichomonascus ciferrii (syn. Candida ciferrii).</title>
        <authorList>
            <person name="Mixao V."/>
            <person name="Saus E."/>
            <person name="Hansen A.P."/>
            <person name="Lass-Florl C."/>
            <person name="Gabaldon T."/>
        </authorList>
    </citation>
    <scope>NUCLEOTIDE SEQUENCE</scope>
    <source>
        <strain evidence="19">CBS 4856</strain>
    </source>
</reference>
<evidence type="ECO:0000256" key="11">
    <source>
        <dbReference type="ARBA" id="ARBA00023004"/>
    </source>
</evidence>
<evidence type="ECO:0000256" key="12">
    <source>
        <dbReference type="ARBA" id="ARBA00023055"/>
    </source>
</evidence>
<feature type="compositionally biased region" description="Basic and acidic residues" evidence="17">
    <location>
        <begin position="267"/>
        <end position="355"/>
    </location>
</feature>
<dbReference type="EMBL" id="SWFS01000541">
    <property type="protein sequence ID" value="KAA8898574.1"/>
    <property type="molecule type" value="Genomic_DNA"/>
</dbReference>
<evidence type="ECO:0000259" key="18">
    <source>
        <dbReference type="PROSITE" id="PS50191"/>
    </source>
</evidence>
<dbReference type="InterPro" id="IPR036273">
    <property type="entry name" value="CRAL/TRIO_N_dom_sf"/>
</dbReference>
<name>A0A6A1LNN6_9ASCO</name>
<dbReference type="SUPFAM" id="SSF52087">
    <property type="entry name" value="CRAL/TRIO domain"/>
    <property type="match status" value="1"/>
</dbReference>
<dbReference type="GO" id="GO:0008526">
    <property type="term" value="F:phosphatidylinositol transfer activity"/>
    <property type="evidence" value="ECO:0007669"/>
    <property type="project" value="UniProtKB-UniRule"/>
</dbReference>
<dbReference type="GO" id="GO:0005829">
    <property type="term" value="C:cytosol"/>
    <property type="evidence" value="ECO:0007669"/>
    <property type="project" value="TreeGrafter"/>
</dbReference>
<evidence type="ECO:0000256" key="1">
    <source>
        <dbReference type="ARBA" id="ARBA00001970"/>
    </source>
</evidence>
<gene>
    <name evidence="19" type="ORF">TRICI_006530</name>
</gene>
<dbReference type="PANTHER" id="PTHR47669">
    <property type="entry name" value="PHOSPHATIDYLINOSITOL TRANSFER PROTEIN SFH5"/>
    <property type="match status" value="1"/>
</dbReference>
<evidence type="ECO:0000313" key="19">
    <source>
        <dbReference type="EMBL" id="KAA8898574.1"/>
    </source>
</evidence>
<dbReference type="CDD" id="cd00170">
    <property type="entry name" value="SEC14"/>
    <property type="match status" value="1"/>
</dbReference>
<dbReference type="AlphaFoldDB" id="A0A6A1LNN6"/>
<keyword evidence="20" id="KW-1185">Reference proteome</keyword>
<evidence type="ECO:0000256" key="17">
    <source>
        <dbReference type="SAM" id="MobiDB-lite"/>
    </source>
</evidence>
<dbReference type="InterPro" id="IPR036865">
    <property type="entry name" value="CRAL-TRIO_dom_sf"/>
</dbReference>
<evidence type="ECO:0000256" key="9">
    <source>
        <dbReference type="ARBA" id="ARBA00022824"/>
    </source>
</evidence>
<keyword evidence="8" id="KW-0479">Metal-binding</keyword>
<keyword evidence="7" id="KW-0349">Heme</keyword>
<comment type="subcellular location">
    <subcellularLocation>
        <location evidence="16">Cytoplasm</location>
    </subcellularLocation>
    <subcellularLocation>
        <location evidence="2 16">Endoplasmic reticulum membrane</location>
        <topology evidence="2 16">Peripheral membrane protein</topology>
    </subcellularLocation>
    <subcellularLocation>
        <location evidence="16">Microsome membrane</location>
        <topology evidence="16">Peripheral membrane protein</topology>
    </subcellularLocation>
</comment>
<evidence type="ECO:0000256" key="16">
    <source>
        <dbReference type="RuleBase" id="RU367059"/>
    </source>
</evidence>
<accession>A0A6A1LNN6</accession>
<feature type="region of interest" description="Disordered" evidence="17">
    <location>
        <begin position="263"/>
        <end position="355"/>
    </location>
</feature>
<comment type="similarity">
    <text evidence="3 16">Belongs to the SFH5 family.</text>
</comment>
<evidence type="ECO:0000256" key="10">
    <source>
        <dbReference type="ARBA" id="ARBA00022848"/>
    </source>
</evidence>
<dbReference type="InterPro" id="IPR042938">
    <property type="entry name" value="Sfh5"/>
</dbReference>
<comment type="function">
    <text evidence="15">Non-classical phosphatidylinositol (PtdIns) transfer protein (PITP), which exhibits PtdIns-binding/transfer activity in the absence of detectable PtdCho-binding/transfer activity. Regulates PtdIns(4,5)P2 homeostasis at the plasma membrane. Heme-binding protein that may play a role in organic oxidant-induced stress responses.</text>
</comment>
<dbReference type="InterPro" id="IPR001251">
    <property type="entry name" value="CRAL-TRIO_dom"/>
</dbReference>
<dbReference type="GO" id="GO:0017157">
    <property type="term" value="P:regulation of exocytosis"/>
    <property type="evidence" value="ECO:0007669"/>
    <property type="project" value="TreeGrafter"/>
</dbReference>